<dbReference type="EMBL" id="JAUOZS010000001">
    <property type="protein sequence ID" value="MDT8900072.1"/>
    <property type="molecule type" value="Genomic_DNA"/>
</dbReference>
<evidence type="ECO:0000313" key="2">
    <source>
        <dbReference type="Proteomes" id="UP001254848"/>
    </source>
</evidence>
<dbReference type="Proteomes" id="UP001254848">
    <property type="component" value="Unassembled WGS sequence"/>
</dbReference>
<keyword evidence="2" id="KW-1185">Reference proteome</keyword>
<gene>
    <name evidence="1" type="ORF">Q4T40_02325</name>
</gene>
<sequence length="114" mass="12578">MKKTIPFELFGAGQTIYFDILRLAELEKVLGDSIINVVRRQDAGINFCIAGLLVGLKHHYNRPTAALMAEKIEEYLDKGGNLDELALPIVQAILETGIFGKVDPERKNPTPAAE</sequence>
<evidence type="ECO:0000313" key="1">
    <source>
        <dbReference type="EMBL" id="MDT8900072.1"/>
    </source>
</evidence>
<comment type="caution">
    <text evidence="1">The sequence shown here is derived from an EMBL/GenBank/DDBJ whole genome shotgun (WGS) entry which is preliminary data.</text>
</comment>
<evidence type="ECO:0008006" key="3">
    <source>
        <dbReference type="Google" id="ProtNLM"/>
    </source>
</evidence>
<dbReference type="RefSeq" id="WP_413778632.1">
    <property type="nucleotide sequence ID" value="NZ_JAUOZS010000001.1"/>
</dbReference>
<reference evidence="1 2" key="1">
    <citation type="submission" date="2023-07" db="EMBL/GenBank/DDBJ databases">
        <title>The novel representative of Negativicutes class, Anaeroselena agilis gen. nov. sp. nov.</title>
        <authorList>
            <person name="Prokofeva M.I."/>
            <person name="Elcheninov A.G."/>
            <person name="Klyukina A."/>
            <person name="Kublanov I.V."/>
            <person name="Frolov E.N."/>
            <person name="Podosokorskaya O.A."/>
        </authorList>
    </citation>
    <scope>NUCLEOTIDE SEQUENCE [LARGE SCALE GENOMIC DNA]</scope>
    <source>
        <strain evidence="1 2">4137-cl</strain>
    </source>
</reference>
<organism evidence="1 2">
    <name type="scientific">Anaeroselena agilis</name>
    <dbReference type="NCBI Taxonomy" id="3063788"/>
    <lineage>
        <taxon>Bacteria</taxon>
        <taxon>Bacillati</taxon>
        <taxon>Bacillota</taxon>
        <taxon>Negativicutes</taxon>
        <taxon>Acetonemataceae</taxon>
        <taxon>Anaeroselena</taxon>
    </lineage>
</organism>
<name>A0ABU3NTD2_9FIRM</name>
<accession>A0ABU3NTD2</accession>
<proteinExistence type="predicted"/>
<protein>
    <recommendedName>
        <fullName evidence="3">Phage protein</fullName>
    </recommendedName>
</protein>